<feature type="compositionally biased region" description="Basic and acidic residues" evidence="2">
    <location>
        <begin position="593"/>
        <end position="611"/>
    </location>
</feature>
<feature type="region of interest" description="Disordered" evidence="2">
    <location>
        <begin position="1184"/>
        <end position="1203"/>
    </location>
</feature>
<feature type="compositionally biased region" description="Basic and acidic residues" evidence="2">
    <location>
        <begin position="154"/>
        <end position="172"/>
    </location>
</feature>
<feature type="compositionally biased region" description="Polar residues" evidence="2">
    <location>
        <begin position="1266"/>
        <end position="1276"/>
    </location>
</feature>
<feature type="compositionally biased region" description="Basic and acidic residues" evidence="2">
    <location>
        <begin position="1213"/>
        <end position="1225"/>
    </location>
</feature>
<dbReference type="OMA" id="TMAFEKQ"/>
<feature type="region of interest" description="Disordered" evidence="2">
    <location>
        <begin position="1903"/>
        <end position="1988"/>
    </location>
</feature>
<dbReference type="GO" id="GO:0000922">
    <property type="term" value="C:spindle pole"/>
    <property type="evidence" value="ECO:0007669"/>
    <property type="project" value="TreeGrafter"/>
</dbReference>
<feature type="domain" description="Kinetochore protein Cenp-F/LEK1 Rb protein-binding" evidence="4">
    <location>
        <begin position="2171"/>
        <end position="2205"/>
    </location>
</feature>
<proteinExistence type="predicted"/>
<evidence type="ECO:0000313" key="6">
    <source>
        <dbReference type="Proteomes" id="UP000472277"/>
    </source>
</evidence>
<dbReference type="GO" id="GO:0010389">
    <property type="term" value="P:regulation of G2/M transition of mitotic cell cycle"/>
    <property type="evidence" value="ECO:0007669"/>
    <property type="project" value="TreeGrafter"/>
</dbReference>
<evidence type="ECO:0000313" key="5">
    <source>
        <dbReference type="Ensembl" id="ENSSTUP00000000138.1"/>
    </source>
</evidence>
<feature type="coiled-coil region" evidence="1">
    <location>
        <begin position="104"/>
        <end position="138"/>
    </location>
</feature>
<dbReference type="GO" id="GO:0070840">
    <property type="term" value="F:dynein complex binding"/>
    <property type="evidence" value="ECO:0007669"/>
    <property type="project" value="TreeGrafter"/>
</dbReference>
<feature type="region of interest" description="Disordered" evidence="2">
    <location>
        <begin position="505"/>
        <end position="748"/>
    </location>
</feature>
<feature type="region of interest" description="Disordered" evidence="2">
    <location>
        <begin position="1747"/>
        <end position="1774"/>
    </location>
</feature>
<feature type="compositionally biased region" description="Acidic residues" evidence="2">
    <location>
        <begin position="2114"/>
        <end position="2125"/>
    </location>
</feature>
<feature type="compositionally biased region" description="Polar residues" evidence="2">
    <location>
        <begin position="350"/>
        <end position="362"/>
    </location>
</feature>
<dbReference type="GO" id="GO:0051310">
    <property type="term" value="P:metaphase chromosome alignment"/>
    <property type="evidence" value="ECO:0007669"/>
    <property type="project" value="TreeGrafter"/>
</dbReference>
<dbReference type="GO" id="GO:0000775">
    <property type="term" value="C:chromosome, centromeric region"/>
    <property type="evidence" value="ECO:0007669"/>
    <property type="project" value="InterPro"/>
</dbReference>
<feature type="region of interest" description="Disordered" evidence="2">
    <location>
        <begin position="1388"/>
        <end position="1644"/>
    </location>
</feature>
<feature type="region of interest" description="Disordered" evidence="2">
    <location>
        <begin position="2012"/>
        <end position="2053"/>
    </location>
</feature>
<dbReference type="PANTHER" id="PTHR18874:SF10">
    <property type="entry name" value="CENTROMERE PROTEIN F"/>
    <property type="match status" value="1"/>
</dbReference>
<dbReference type="Proteomes" id="UP000472277">
    <property type="component" value="Chromosome 3"/>
</dbReference>
<evidence type="ECO:0000259" key="3">
    <source>
        <dbReference type="Pfam" id="PF10481"/>
    </source>
</evidence>
<dbReference type="GO" id="GO:0008017">
    <property type="term" value="F:microtubule binding"/>
    <property type="evidence" value="ECO:0007669"/>
    <property type="project" value="InterPro"/>
</dbReference>
<feature type="domain" description="Centromere protein Cenp-F N-terminal" evidence="3">
    <location>
        <begin position="1"/>
        <end position="224"/>
    </location>
</feature>
<dbReference type="InParanoid" id="A0A673VU03"/>
<feature type="compositionally biased region" description="Basic and acidic residues" evidence="2">
    <location>
        <begin position="763"/>
        <end position="783"/>
    </location>
</feature>
<feature type="compositionally biased region" description="Basic and acidic residues" evidence="2">
    <location>
        <begin position="1391"/>
        <end position="1431"/>
    </location>
</feature>
<feature type="compositionally biased region" description="Basic and acidic residues" evidence="2">
    <location>
        <begin position="1455"/>
        <end position="1521"/>
    </location>
</feature>
<feature type="region of interest" description="Disordered" evidence="2">
    <location>
        <begin position="2083"/>
        <end position="2133"/>
    </location>
</feature>
<feature type="compositionally biased region" description="Polar residues" evidence="2">
    <location>
        <begin position="631"/>
        <end position="674"/>
    </location>
</feature>
<dbReference type="GO" id="GO:0000278">
    <property type="term" value="P:mitotic cell cycle"/>
    <property type="evidence" value="ECO:0007669"/>
    <property type="project" value="TreeGrafter"/>
</dbReference>
<feature type="region of interest" description="Disordered" evidence="2">
    <location>
        <begin position="1324"/>
        <end position="1375"/>
    </location>
</feature>
<feature type="compositionally biased region" description="Basic and acidic residues" evidence="2">
    <location>
        <begin position="1527"/>
        <end position="1593"/>
    </location>
</feature>
<feature type="compositionally biased region" description="Basic residues" evidence="2">
    <location>
        <begin position="1353"/>
        <end position="1363"/>
    </location>
</feature>
<feature type="compositionally biased region" description="Basic and acidic residues" evidence="2">
    <location>
        <begin position="1437"/>
        <end position="1449"/>
    </location>
</feature>
<feature type="compositionally biased region" description="Basic and acidic residues" evidence="2">
    <location>
        <begin position="1924"/>
        <end position="1943"/>
    </location>
</feature>
<feature type="compositionally biased region" description="Basic and acidic residues" evidence="2">
    <location>
        <begin position="675"/>
        <end position="716"/>
    </location>
</feature>
<dbReference type="PANTHER" id="PTHR18874">
    <property type="entry name" value="CMF/LEK/CENP CELL DIVISION-RELATED"/>
    <property type="match status" value="1"/>
</dbReference>
<feature type="region of interest" description="Disordered" evidence="2">
    <location>
        <begin position="149"/>
        <end position="248"/>
    </location>
</feature>
<dbReference type="GeneTree" id="ENSGT00730000111187"/>
<protein>
    <submittedName>
        <fullName evidence="5">Si:dkeyp-115e12.6</fullName>
    </submittedName>
</protein>
<accession>A0A673VU03</accession>
<feature type="compositionally biased region" description="Basic residues" evidence="2">
    <location>
        <begin position="717"/>
        <end position="727"/>
    </location>
</feature>
<feature type="compositionally biased region" description="Basic and acidic residues" evidence="2">
    <location>
        <begin position="1243"/>
        <end position="1257"/>
    </location>
</feature>
<feature type="compositionally biased region" description="Basic and acidic residues" evidence="2">
    <location>
        <begin position="1617"/>
        <end position="1629"/>
    </location>
</feature>
<feature type="compositionally biased region" description="Basic and acidic residues" evidence="2">
    <location>
        <begin position="1870"/>
        <end position="1882"/>
    </location>
</feature>
<reference evidence="5" key="1">
    <citation type="submission" date="2025-08" db="UniProtKB">
        <authorList>
            <consortium name="Ensembl"/>
        </authorList>
    </citation>
    <scope>IDENTIFICATION</scope>
</reference>
<feature type="compositionally biased region" description="Basic and acidic residues" evidence="2">
    <location>
        <begin position="550"/>
        <end position="585"/>
    </location>
</feature>
<feature type="region of interest" description="Disordered" evidence="2">
    <location>
        <begin position="1208"/>
        <end position="1307"/>
    </location>
</feature>
<name>A0A673VU03_SALTR</name>
<evidence type="ECO:0000259" key="4">
    <source>
        <dbReference type="Pfam" id="PF10490"/>
    </source>
</evidence>
<dbReference type="Pfam" id="PF10490">
    <property type="entry name" value="CENP-F_C_Rb_bdg"/>
    <property type="match status" value="1"/>
</dbReference>
<feature type="region of interest" description="Disordered" evidence="2">
    <location>
        <begin position="763"/>
        <end position="784"/>
    </location>
</feature>
<feature type="compositionally biased region" description="Basic and acidic residues" evidence="2">
    <location>
        <begin position="1289"/>
        <end position="1301"/>
    </location>
</feature>
<feature type="region of interest" description="Disordered" evidence="2">
    <location>
        <begin position="946"/>
        <end position="978"/>
    </location>
</feature>
<organism evidence="5 6">
    <name type="scientific">Salmo trutta</name>
    <name type="common">Brown trout</name>
    <dbReference type="NCBI Taxonomy" id="8032"/>
    <lineage>
        <taxon>Eukaryota</taxon>
        <taxon>Metazoa</taxon>
        <taxon>Chordata</taxon>
        <taxon>Craniata</taxon>
        <taxon>Vertebrata</taxon>
        <taxon>Euteleostomi</taxon>
        <taxon>Actinopterygii</taxon>
        <taxon>Neopterygii</taxon>
        <taxon>Teleostei</taxon>
        <taxon>Protacanthopterygii</taxon>
        <taxon>Salmoniformes</taxon>
        <taxon>Salmonidae</taxon>
        <taxon>Salmoninae</taxon>
        <taxon>Salmo</taxon>
    </lineage>
</organism>
<feature type="region of interest" description="Disordered" evidence="2">
    <location>
        <begin position="1852"/>
        <end position="1887"/>
    </location>
</feature>
<feature type="compositionally biased region" description="Basic and acidic residues" evidence="2">
    <location>
        <begin position="1904"/>
        <end position="1915"/>
    </location>
</feature>
<dbReference type="InterPro" id="IPR043513">
    <property type="entry name" value="Cenp-F"/>
</dbReference>
<evidence type="ECO:0000256" key="2">
    <source>
        <dbReference type="SAM" id="MobiDB-lite"/>
    </source>
</evidence>
<dbReference type="GO" id="GO:0005634">
    <property type="term" value="C:nucleus"/>
    <property type="evidence" value="ECO:0007669"/>
    <property type="project" value="TreeGrafter"/>
</dbReference>
<feature type="compositionally biased region" description="Polar residues" evidence="2">
    <location>
        <begin position="1756"/>
        <end position="1768"/>
    </location>
</feature>
<keyword evidence="6" id="KW-1185">Reference proteome</keyword>
<feature type="compositionally biased region" description="Basic and acidic residues" evidence="2">
    <location>
        <begin position="953"/>
        <end position="971"/>
    </location>
</feature>
<feature type="region of interest" description="Disordered" evidence="2">
    <location>
        <begin position="2209"/>
        <end position="2230"/>
    </location>
</feature>
<dbReference type="Ensembl" id="ENSSTUT00000000176.1">
    <property type="protein sequence ID" value="ENSSTUP00000000138.1"/>
    <property type="gene ID" value="ENSSTUG00000000127.1"/>
</dbReference>
<feature type="compositionally biased region" description="Polar residues" evidence="2">
    <location>
        <begin position="2012"/>
        <end position="2024"/>
    </location>
</feature>
<dbReference type="Pfam" id="PF10481">
    <property type="entry name" value="CENP-F_N"/>
    <property type="match status" value="1"/>
</dbReference>
<feature type="compositionally biased region" description="Basic and acidic residues" evidence="2">
    <location>
        <begin position="1952"/>
        <end position="1971"/>
    </location>
</feature>
<sequence>MSWAEEDWTVGLSGRALQKVKELQVQQERLNRERQQKQLQLDSTQTSLNKQTVKYEEVRGELQCVQRELQGAREEVQAGAGARERLSQDLQVKQAQVCSLEGQLGSARTLTHTLEKEVKRLEAELEKLQNTNSSGDSMLFSTPCWSMTSPWDHNGGRQEERQGHRGEGDNKAPHSRQQLKFSEPGFSPTPMFPQQQAKGTPHRRLSHQSDSSTPSAVFPWEREDPKPSTRGRPAPPPPPSSSDVIRRGQEAGDCGMVKDLSRETDMSGCVAELQGRMRGLQGELKAECERFRQTQDALANARKDLTTREQSLQRAKDELSLAHTRISQESDRAQSLEQRVKQLQEELKCQRQNTESSRLQHQQRTRDLDKQHQRDLLELQKECQSVEKQHQLDVNKLNQEVQQARTLHNTLQVQSEKVSLQKQALERDVDALKEKVKWTEGELKESQKKEAQTQTKLTETVREREGLNVTLEQNRRRERGLEEEVKNLAEDLAEALRHLKELEDQKTVQPSAAPMTPVPFSPAGQNFSPVSPPRHGRHAPHTPSAQTNRPAKEERAKEGEERGNEERRAKYPTEREPGEGIDSEHITAFGSTDSEKRQRAGGRGEERKDEADSVVDGCIPGKEASTKDKNTLNTPSSLSPTDHSPHLTSSASSDTDYESETLSSHSKPRAQTTKAEGDLQRENRELRSELKDVKDELQRRLEDLETQRRAEAEARTKLKQLSRKHASQAKTSRETEEEEEERAEMGRLKEALAELEIKVRRDAEDRERVEERKGREREDRESESMLLNLQLKKQLVELKTELLIEQEEREREKEEERKRLKNKGIEGTIELTVKLEELQAELEELKNRGGLERKNMVDKNTPLTYLTMHRDIPSNSNNNTVVPDNKLLPSPDQHHLLCESTTVVSQATTADLIREEGTLNKAPELSRPIGEGETIVEAQRGMSASELGETTVEAEKRISSSDQGETNKDTLRGVSPSDMEKTPLALQSAGFSASELAQEVERLREESAREAGRAIHSQAKLEALQSQVTRQTQQLTLAFDHQSRHIQDLLAELQEKEGGLLRQGKELQRCRDELAMLRQERERPEMKKERREDERERREEERQEVEEEIKDSRVTRTPQQADHYTDIHQITHSAQNESASGIEETTDITMKPLNTTQASSTLCDEGGQLTTPQKNCVTEWHDVTDSSTTLGSHPAEHNTEKMVDYKVSAQPGRSEETRNKEKFKSDSLTIACSKGQMEPSESSEMKHIRSEEQHSTKEFQLFQRDPSVTRTENTCLTAELEKVSGPINRPEDTSEQERQDSGGEGLAVELQSLKQNNELLKLTLPDVANTDRETSSVSNTTLPATCEEQAERKAKRRKRKKQRGGQEVISSPGELKQISDISDIITSGREATLHDGGKHVDEERGAVESEGVKEMEAGDEERGAVESEGVKEMGAGDEERGAVESEGVKEMGAGDEERGAVESEGVKEMEAGDEERGAVESEGVKEMEAGDEERGAVESEGVKEMEAGDEERGAVESEGVKEMGAGDEERGAVESEGVKEMEAGDEERGAVESEGVKEMEAGDEERGAVESEGVKEMEAGDEERGAVESEGVKEMGAGDEERGAVESEGVKEMGAGDEERGAVESEGVKEMGAGDEERGAVESEGVMEAGDETLLDSTPLAPLQITCLEKQVVMLQAELQSLSEENQRQAEELTVWRLMAQPLCLDPEDLTAATLRPGHNTATLSPGHNTATLRPGYNTATLRPGHNTATLRPGHNTATLRPSHNTATLRPGHNTATLRPGHNTATLSPGHNTATLSPGHNTATLRPGHNTATLSPGQHSSVTVIREDELLLSCTSSRLYGRTLASRLHHCNSPEAKSLQNPSRKNKSTHPQETEKQTNEHGEDGEEADITKDVFQTSELQTKATEHANQDDSENKTNPNTPRATDETQTKATEHANQDDSENKTNPNTPRATDETQTKATEHANQDDSENKTNSNTPRATDEIQANEVVSRHNLDVIELDNKEFPTLSLAEAQSTEAQSSEINHPSHHQEEPISTGVENKNHSSVRRKVTTTSEWQTERTIVETKFLSSKVIPAGWTGQEQLSSVEVSSTSSQREEGRATGALPETHHVYTQLEEEEENDEEPTESPPVSPVQMAEGDRMLFSGSFPIPADPARLAERIRRNRSLMSAAYDDTEYEPYGLPEVVMKGFADIPSGLGCPYIVRRGLLGTAAMPRPQRDPGQSEGGQEDPD</sequence>
<feature type="coiled-coil region" evidence="1">
    <location>
        <begin position="1665"/>
        <end position="1692"/>
    </location>
</feature>
<dbReference type="InterPro" id="IPR018463">
    <property type="entry name" value="Centromere_CenpF_N"/>
</dbReference>
<gene>
    <name evidence="5" type="primary">si:dkeyp-115e12.6</name>
</gene>
<feature type="compositionally biased region" description="Basic and acidic residues" evidence="2">
    <location>
        <begin position="1076"/>
        <end position="1101"/>
    </location>
</feature>
<evidence type="ECO:0000256" key="1">
    <source>
        <dbReference type="SAM" id="Coils"/>
    </source>
</evidence>
<feature type="region of interest" description="Disordered" evidence="2">
    <location>
        <begin position="1076"/>
        <end position="1151"/>
    </location>
</feature>
<feature type="compositionally biased region" description="Polar residues" evidence="2">
    <location>
        <begin position="1115"/>
        <end position="1139"/>
    </location>
</feature>
<feature type="compositionally biased region" description="Basic and acidic residues" evidence="2">
    <location>
        <begin position="1194"/>
        <end position="1203"/>
    </location>
</feature>
<feature type="compositionally biased region" description="Basic and acidic residues" evidence="2">
    <location>
        <begin position="1599"/>
        <end position="1611"/>
    </location>
</feature>
<dbReference type="InterPro" id="IPR018302">
    <property type="entry name" value="CenpF/LEK1_Rb-prot-bd"/>
</dbReference>
<feature type="region of interest" description="Disordered" evidence="2">
    <location>
        <begin position="350"/>
        <end position="370"/>
    </location>
</feature>
<feature type="compositionally biased region" description="Low complexity" evidence="2">
    <location>
        <begin position="2083"/>
        <end position="2093"/>
    </location>
</feature>
<keyword evidence="1" id="KW-0175">Coiled coil</keyword>
<feature type="coiled-coil region" evidence="1">
    <location>
        <begin position="13"/>
        <end position="75"/>
    </location>
</feature>
<reference evidence="5" key="2">
    <citation type="submission" date="2025-09" db="UniProtKB">
        <authorList>
            <consortium name="Ensembl"/>
        </authorList>
    </citation>
    <scope>IDENTIFICATION</scope>
</reference>